<dbReference type="Pfam" id="PF07254">
    <property type="entry name" value="Cpta_toxin"/>
    <property type="match status" value="1"/>
</dbReference>
<keyword evidence="2" id="KW-1185">Reference proteome</keyword>
<dbReference type="RefSeq" id="WP_173764925.1">
    <property type="nucleotide sequence ID" value="NZ_CP048836.1"/>
</dbReference>
<proteinExistence type="predicted"/>
<dbReference type="AlphaFoldDB" id="A0A6C1B302"/>
<reference evidence="1 2" key="1">
    <citation type="submission" date="2020-02" db="EMBL/GenBank/DDBJ databases">
        <title>Nitrogenibacter mangrovi gen. nov., sp. nov. isolated from mangrove sediment, a denitrifying betaproteobacterium.</title>
        <authorList>
            <person name="Liao H."/>
            <person name="Tian Y."/>
        </authorList>
    </citation>
    <scope>NUCLEOTIDE SEQUENCE [LARGE SCALE GENOMIC DNA]</scope>
    <source>
        <strain evidence="1 2">M9-3-2</strain>
    </source>
</reference>
<evidence type="ECO:0008006" key="3">
    <source>
        <dbReference type="Google" id="ProtNLM"/>
    </source>
</evidence>
<organism evidence="1 2">
    <name type="scientific">Nitrogeniibacter mangrovi</name>
    <dbReference type="NCBI Taxonomy" id="2016596"/>
    <lineage>
        <taxon>Bacteria</taxon>
        <taxon>Pseudomonadati</taxon>
        <taxon>Pseudomonadota</taxon>
        <taxon>Betaproteobacteria</taxon>
        <taxon>Rhodocyclales</taxon>
        <taxon>Zoogloeaceae</taxon>
        <taxon>Nitrogeniibacter</taxon>
    </lineage>
</organism>
<gene>
    <name evidence="1" type="ORF">G3580_08960</name>
</gene>
<dbReference type="KEGG" id="azq:G3580_08960"/>
<name>A0A6C1B302_9RHOO</name>
<evidence type="ECO:0000313" key="2">
    <source>
        <dbReference type="Proteomes" id="UP000501991"/>
    </source>
</evidence>
<sequence>MVKYPRPLYLKPPRSLRQLALSLIIGAVFLVAFQPDAFGAMGGAVMALCAVALWRHAVRCANQSITLLADGYWIPPGGGSPMSLVASSTQLGGVVWLHGRNDEGERCALMLMPDGFVDEQDYRRLCAWYRMSP</sequence>
<protein>
    <recommendedName>
        <fullName evidence="3">Toxin CptA</fullName>
    </recommendedName>
</protein>
<dbReference type="Proteomes" id="UP000501991">
    <property type="component" value="Chromosome"/>
</dbReference>
<dbReference type="InterPro" id="IPR009883">
    <property type="entry name" value="YgfX"/>
</dbReference>
<dbReference type="EMBL" id="CP048836">
    <property type="protein sequence ID" value="QID17763.1"/>
    <property type="molecule type" value="Genomic_DNA"/>
</dbReference>
<accession>A0A6C1B302</accession>
<evidence type="ECO:0000313" key="1">
    <source>
        <dbReference type="EMBL" id="QID17763.1"/>
    </source>
</evidence>